<comment type="caution">
    <text evidence="2">The sequence shown here is derived from an EMBL/GenBank/DDBJ whole genome shotgun (WGS) entry which is preliminary data.</text>
</comment>
<keyword evidence="1" id="KW-0812">Transmembrane</keyword>
<feature type="transmembrane region" description="Helical" evidence="1">
    <location>
        <begin position="51"/>
        <end position="72"/>
    </location>
</feature>
<evidence type="ECO:0000313" key="3">
    <source>
        <dbReference type="Proteomes" id="UP000318815"/>
    </source>
</evidence>
<reference evidence="2 3" key="1">
    <citation type="submission" date="2019-08" db="EMBL/GenBank/DDBJ databases">
        <title>Whole genome sequencing of chitin degrading bacteria Chitinophaga pinensis YS16.</title>
        <authorList>
            <person name="Singh R.P."/>
            <person name="Manchanda G."/>
            <person name="Maurya I.K."/>
            <person name="Joshi N.K."/>
            <person name="Srivastava A.K."/>
        </authorList>
    </citation>
    <scope>NUCLEOTIDE SEQUENCE [LARGE SCALE GENOMIC DNA]</scope>
    <source>
        <strain evidence="2 3">YS-16</strain>
    </source>
</reference>
<dbReference type="Proteomes" id="UP000318815">
    <property type="component" value="Unassembled WGS sequence"/>
</dbReference>
<proteinExistence type="predicted"/>
<feature type="transmembrane region" description="Helical" evidence="1">
    <location>
        <begin position="15"/>
        <end position="39"/>
    </location>
</feature>
<keyword evidence="1" id="KW-0472">Membrane</keyword>
<dbReference type="AlphaFoldDB" id="A0A5C6LZE9"/>
<accession>A0A5C6LZE9</accession>
<dbReference type="OrthoDB" id="658993at2"/>
<feature type="transmembrane region" description="Helical" evidence="1">
    <location>
        <begin position="227"/>
        <end position="249"/>
    </location>
</feature>
<organism evidence="2 3">
    <name type="scientific">Chitinophaga pinensis</name>
    <dbReference type="NCBI Taxonomy" id="79329"/>
    <lineage>
        <taxon>Bacteria</taxon>
        <taxon>Pseudomonadati</taxon>
        <taxon>Bacteroidota</taxon>
        <taxon>Chitinophagia</taxon>
        <taxon>Chitinophagales</taxon>
        <taxon>Chitinophagaceae</taxon>
        <taxon>Chitinophaga</taxon>
    </lineage>
</organism>
<protein>
    <submittedName>
        <fullName evidence="2">Uncharacterized protein</fullName>
    </submittedName>
</protein>
<dbReference type="EMBL" id="VOHS01000007">
    <property type="protein sequence ID" value="TWW00816.1"/>
    <property type="molecule type" value="Genomic_DNA"/>
</dbReference>
<keyword evidence="1" id="KW-1133">Transmembrane helix</keyword>
<dbReference type="RefSeq" id="WP_146304972.1">
    <property type="nucleotide sequence ID" value="NZ_VOHS01000007.1"/>
</dbReference>
<keyword evidence="3" id="KW-1185">Reference proteome</keyword>
<sequence>MFKTLSQLGDFVNPATIITGAVLYGIGALLLVLILLIVFRKKVLVPRRYTALRILAYSYFVLLPLLAGFFGMKWGFFNGLRKDIKAHTTVYIEHIPSSIDAKTSAAVSGFLRDNKADLSTLTTDQLIDAVAEVIYTQYDSLLAHQQTLQQGSNVILPWLVKLTKGKGMAQFAKHTIHKLLKEKLGLDEDVSKELMASRIDEVIRMGLFAKIAMIQIDHFLKGIQKGILITLCLLMAIPLIEIIIAHYLLKKKKTTPQPQPAMSQV</sequence>
<evidence type="ECO:0000256" key="1">
    <source>
        <dbReference type="SAM" id="Phobius"/>
    </source>
</evidence>
<name>A0A5C6LZE9_9BACT</name>
<gene>
    <name evidence="2" type="ORF">FEF09_09995</name>
</gene>
<evidence type="ECO:0000313" key="2">
    <source>
        <dbReference type="EMBL" id="TWW00816.1"/>
    </source>
</evidence>